<feature type="compositionally biased region" description="Low complexity" evidence="1">
    <location>
        <begin position="73"/>
        <end position="92"/>
    </location>
</feature>
<sequence length="144" mass="14654">MATVAADADPDTNTPPKSTDKAPKAPAARRIHALRLHTPNTTAAKHSANAATVKTDTVEPVAARCVVEVRSTLSEDTASSSASKSAGLPAPSNAKAMTLSPGATAPACHDTTFVFPLAVRVLGIVVVASMEVMVRVPALVTCNA</sequence>
<protein>
    <submittedName>
        <fullName evidence="2">Uncharacterized protein</fullName>
    </submittedName>
</protein>
<dbReference type="EMBL" id="JGYP01000004">
    <property type="protein sequence ID" value="KFI44963.1"/>
    <property type="molecule type" value="Genomic_DNA"/>
</dbReference>
<feature type="region of interest" description="Disordered" evidence="1">
    <location>
        <begin position="1"/>
        <end position="30"/>
    </location>
</feature>
<accession>A0A086ZEL3</accession>
<feature type="region of interest" description="Disordered" evidence="1">
    <location>
        <begin position="73"/>
        <end position="99"/>
    </location>
</feature>
<comment type="caution">
    <text evidence="2">The sequence shown here is derived from an EMBL/GenBank/DDBJ whole genome shotgun (WGS) entry which is preliminary data.</text>
</comment>
<dbReference type="AlphaFoldDB" id="A0A086ZEL3"/>
<gene>
    <name evidence="2" type="ORF">BBOH_1223</name>
</gene>
<name>A0A086ZEL3_9BIFI</name>
<proteinExistence type="predicted"/>
<evidence type="ECO:0000313" key="3">
    <source>
        <dbReference type="Proteomes" id="UP000029096"/>
    </source>
</evidence>
<reference evidence="2 3" key="1">
    <citation type="submission" date="2014-03" db="EMBL/GenBank/DDBJ databases">
        <title>Genomics of Bifidobacteria.</title>
        <authorList>
            <person name="Ventura M."/>
            <person name="Milani C."/>
            <person name="Lugli G.A."/>
        </authorList>
    </citation>
    <scope>NUCLEOTIDE SEQUENCE [LARGE SCALE GENOMIC DNA]</scope>
    <source>
        <strain evidence="2 3">DSM 22767</strain>
    </source>
</reference>
<dbReference type="Proteomes" id="UP000029096">
    <property type="component" value="Unassembled WGS sequence"/>
</dbReference>
<evidence type="ECO:0000256" key="1">
    <source>
        <dbReference type="SAM" id="MobiDB-lite"/>
    </source>
</evidence>
<evidence type="ECO:0000313" key="2">
    <source>
        <dbReference type="EMBL" id="KFI44963.1"/>
    </source>
</evidence>
<organism evidence="2 3">
    <name type="scientific">Bifidobacterium bohemicum DSM 22767</name>
    <dbReference type="NCBI Taxonomy" id="1437606"/>
    <lineage>
        <taxon>Bacteria</taxon>
        <taxon>Bacillati</taxon>
        <taxon>Actinomycetota</taxon>
        <taxon>Actinomycetes</taxon>
        <taxon>Bifidobacteriales</taxon>
        <taxon>Bifidobacteriaceae</taxon>
        <taxon>Bifidobacterium</taxon>
    </lineage>
</organism>
<keyword evidence="3" id="KW-1185">Reference proteome</keyword>